<evidence type="ECO:0000313" key="2">
    <source>
        <dbReference type="EMBL" id="KAK4143324.1"/>
    </source>
</evidence>
<organism evidence="2 3">
    <name type="scientific">Dichotomopilus funicola</name>
    <dbReference type="NCBI Taxonomy" id="1934379"/>
    <lineage>
        <taxon>Eukaryota</taxon>
        <taxon>Fungi</taxon>
        <taxon>Dikarya</taxon>
        <taxon>Ascomycota</taxon>
        <taxon>Pezizomycotina</taxon>
        <taxon>Sordariomycetes</taxon>
        <taxon>Sordariomycetidae</taxon>
        <taxon>Sordariales</taxon>
        <taxon>Chaetomiaceae</taxon>
        <taxon>Dichotomopilus</taxon>
    </lineage>
</organism>
<reference evidence="2" key="2">
    <citation type="submission" date="2023-05" db="EMBL/GenBank/DDBJ databases">
        <authorList>
            <consortium name="Lawrence Berkeley National Laboratory"/>
            <person name="Steindorff A."/>
            <person name="Hensen N."/>
            <person name="Bonometti L."/>
            <person name="Westerberg I."/>
            <person name="Brannstrom I.O."/>
            <person name="Guillou S."/>
            <person name="Cros-Aarteil S."/>
            <person name="Calhoun S."/>
            <person name="Haridas S."/>
            <person name="Kuo A."/>
            <person name="Mondo S."/>
            <person name="Pangilinan J."/>
            <person name="Riley R."/>
            <person name="Labutti K."/>
            <person name="Andreopoulos B."/>
            <person name="Lipzen A."/>
            <person name="Chen C."/>
            <person name="Yanf M."/>
            <person name="Daum C."/>
            <person name="Ng V."/>
            <person name="Clum A."/>
            <person name="Ohm R."/>
            <person name="Martin F."/>
            <person name="Silar P."/>
            <person name="Natvig D."/>
            <person name="Lalanne C."/>
            <person name="Gautier V."/>
            <person name="Ament-Velasquez S.L."/>
            <person name="Kruys A."/>
            <person name="Hutchinson M.I."/>
            <person name="Powell A.J."/>
            <person name="Barry K."/>
            <person name="Miller A.N."/>
            <person name="Grigoriev I.V."/>
            <person name="Debuchy R."/>
            <person name="Gladieux P."/>
            <person name="Thoren M.H."/>
            <person name="Johannesson H."/>
        </authorList>
    </citation>
    <scope>NUCLEOTIDE SEQUENCE</scope>
    <source>
        <strain evidence="2">CBS 141.50</strain>
    </source>
</reference>
<proteinExistence type="predicted"/>
<gene>
    <name evidence="2" type="ORF">C8A04DRAFT_37519</name>
</gene>
<comment type="caution">
    <text evidence="2">The sequence shown here is derived from an EMBL/GenBank/DDBJ whole genome shotgun (WGS) entry which is preliminary data.</text>
</comment>
<evidence type="ECO:0000313" key="3">
    <source>
        <dbReference type="Proteomes" id="UP001302676"/>
    </source>
</evidence>
<reference evidence="2" key="1">
    <citation type="journal article" date="2023" name="Mol. Phylogenet. Evol.">
        <title>Genome-scale phylogeny and comparative genomics of the fungal order Sordariales.</title>
        <authorList>
            <person name="Hensen N."/>
            <person name="Bonometti L."/>
            <person name="Westerberg I."/>
            <person name="Brannstrom I.O."/>
            <person name="Guillou S."/>
            <person name="Cros-Aarteil S."/>
            <person name="Calhoun S."/>
            <person name="Haridas S."/>
            <person name="Kuo A."/>
            <person name="Mondo S."/>
            <person name="Pangilinan J."/>
            <person name="Riley R."/>
            <person name="LaButti K."/>
            <person name="Andreopoulos B."/>
            <person name="Lipzen A."/>
            <person name="Chen C."/>
            <person name="Yan M."/>
            <person name="Daum C."/>
            <person name="Ng V."/>
            <person name="Clum A."/>
            <person name="Steindorff A."/>
            <person name="Ohm R.A."/>
            <person name="Martin F."/>
            <person name="Silar P."/>
            <person name="Natvig D.O."/>
            <person name="Lalanne C."/>
            <person name="Gautier V."/>
            <person name="Ament-Velasquez S.L."/>
            <person name="Kruys A."/>
            <person name="Hutchinson M.I."/>
            <person name="Powell A.J."/>
            <person name="Barry K."/>
            <person name="Miller A.N."/>
            <person name="Grigoriev I.V."/>
            <person name="Debuchy R."/>
            <person name="Gladieux P."/>
            <person name="Hiltunen Thoren M."/>
            <person name="Johannesson H."/>
        </authorList>
    </citation>
    <scope>NUCLEOTIDE SEQUENCE</scope>
    <source>
        <strain evidence="2">CBS 141.50</strain>
    </source>
</reference>
<dbReference type="RefSeq" id="XP_062636695.1">
    <property type="nucleotide sequence ID" value="XM_062783903.1"/>
</dbReference>
<name>A0AAN6V235_9PEZI</name>
<keyword evidence="3" id="KW-1185">Reference proteome</keyword>
<dbReference type="EMBL" id="MU853587">
    <property type="protein sequence ID" value="KAK4143324.1"/>
    <property type="molecule type" value="Genomic_DNA"/>
</dbReference>
<feature type="region of interest" description="Disordered" evidence="1">
    <location>
        <begin position="110"/>
        <end position="133"/>
    </location>
</feature>
<evidence type="ECO:0000256" key="1">
    <source>
        <dbReference type="SAM" id="MobiDB-lite"/>
    </source>
</evidence>
<dbReference type="GeneID" id="87820516"/>
<sequence length="237" mass="27441">MQVNDAPVVRFTNVEELFDDINATDQDLLIVINISLKDFTKIQREREKRRRKFRVRRYNVDAQVLFITVTTGLHETLHAELYQLFRKPIVLNDWCKSWVSLGATTFHYQGSPRAPIGEGDSTGGPSPERRGRGEWPNCCALIERWEEQIPHLQGPITRRRHAAILQQNDVLEPVKRQTITITRDETTDPVSYDVAGGPLVLEFRLLFLRDPSLEDRDVVINIEDLQDFGMWAWEMAS</sequence>
<protein>
    <submittedName>
        <fullName evidence="2">Uncharacterized protein</fullName>
    </submittedName>
</protein>
<accession>A0AAN6V235</accession>
<dbReference type="AlphaFoldDB" id="A0AAN6V235"/>
<dbReference type="Proteomes" id="UP001302676">
    <property type="component" value="Unassembled WGS sequence"/>
</dbReference>